<gene>
    <name evidence="2" type="ORF">JIP62_04945</name>
</gene>
<dbReference type="PANTHER" id="PTHR23131:SF4">
    <property type="entry name" value="METALLO-BETA-LACTAMASE SUPERFAMILY POTEIN"/>
    <property type="match status" value="1"/>
</dbReference>
<dbReference type="EMBL" id="CP067977">
    <property type="protein sequence ID" value="QQQ20019.1"/>
    <property type="molecule type" value="Genomic_DNA"/>
</dbReference>
<dbReference type="InterPro" id="IPR036388">
    <property type="entry name" value="WH-like_DNA-bd_sf"/>
</dbReference>
<organism evidence="2 3">
    <name type="scientific">Brevundimonas vitisensis</name>
    <dbReference type="NCBI Taxonomy" id="2800818"/>
    <lineage>
        <taxon>Bacteria</taxon>
        <taxon>Pseudomonadati</taxon>
        <taxon>Pseudomonadota</taxon>
        <taxon>Alphaproteobacteria</taxon>
        <taxon>Caulobacterales</taxon>
        <taxon>Caulobacteraceae</taxon>
        <taxon>Brevundimonas</taxon>
    </lineage>
</organism>
<evidence type="ECO:0000313" key="2">
    <source>
        <dbReference type="EMBL" id="QQQ20019.1"/>
    </source>
</evidence>
<accession>A0ABX7BQW4</accession>
<dbReference type="InterPro" id="IPR050662">
    <property type="entry name" value="Sec-metab_biosynth-thioest"/>
</dbReference>
<protein>
    <submittedName>
        <fullName evidence="2">MBL fold metallo-hydrolase</fullName>
    </submittedName>
</protein>
<dbReference type="InterPro" id="IPR036866">
    <property type="entry name" value="RibonucZ/Hydroxyglut_hydro"/>
</dbReference>
<dbReference type="SUPFAM" id="SSF56281">
    <property type="entry name" value="Metallo-hydrolase/oxidoreductase"/>
    <property type="match status" value="1"/>
</dbReference>
<dbReference type="PANTHER" id="PTHR23131">
    <property type="entry name" value="ENDORIBONUCLEASE LACTB2"/>
    <property type="match status" value="1"/>
</dbReference>
<keyword evidence="3" id="KW-1185">Reference proteome</keyword>
<dbReference type="Pfam" id="PF00753">
    <property type="entry name" value="Lactamase_B"/>
    <property type="match status" value="1"/>
</dbReference>
<dbReference type="InterPro" id="IPR001279">
    <property type="entry name" value="Metallo-B-lactamas"/>
</dbReference>
<dbReference type="SMART" id="SM00849">
    <property type="entry name" value="Lactamase_B"/>
    <property type="match status" value="1"/>
</dbReference>
<dbReference type="Proteomes" id="UP000595448">
    <property type="component" value="Chromosome"/>
</dbReference>
<evidence type="ECO:0000313" key="3">
    <source>
        <dbReference type="Proteomes" id="UP000595448"/>
    </source>
</evidence>
<dbReference type="Gene3D" id="1.10.10.10">
    <property type="entry name" value="Winged helix-like DNA-binding domain superfamily/Winged helix DNA-binding domain"/>
    <property type="match status" value="1"/>
</dbReference>
<dbReference type="CDD" id="cd07725">
    <property type="entry name" value="TTHA1429-like_MBL-fold"/>
    <property type="match status" value="1"/>
</dbReference>
<name>A0ABX7BQW4_9CAUL</name>
<dbReference type="Gene3D" id="3.60.15.10">
    <property type="entry name" value="Ribonuclease Z/Hydroxyacylglutathione hydrolase-like"/>
    <property type="match status" value="1"/>
</dbReference>
<dbReference type="InterPro" id="IPR048933">
    <property type="entry name" value="B_lactamase-like_C"/>
</dbReference>
<reference evidence="2 3" key="1">
    <citation type="submission" date="2021-01" db="EMBL/GenBank/DDBJ databases">
        <title>Brevundimonas vitis sp. nov., an bacterium isolated from grape (Vitis vinifera).</title>
        <authorList>
            <person name="Jiang L."/>
            <person name="Lee J."/>
        </authorList>
    </citation>
    <scope>NUCLEOTIDE SEQUENCE [LARGE SCALE GENOMIC DNA]</scope>
    <source>
        <strain evidence="2 3">GRTSA-9</strain>
    </source>
</reference>
<feature type="domain" description="Metallo-beta-lactamase" evidence="1">
    <location>
        <begin position="39"/>
        <end position="256"/>
    </location>
</feature>
<sequence length="355" mass="38887">MAHRGLTYPLGDPPLPGQAVTVAPGVLWLRLPLPMSLNHINVYAVRDGDGWSVIDTGVNLADSRAAWDMALAGPLEGRPVRRVICTHMHPDHIGLAGWLCARFDAPLVMTRLEYVTGRMLLADTGRPAPEDAVPFLRAAGWDADRIETWRREFGQFGRIVAPLPSGFRRMSEGDVIRIGTGDWRVVIGQGHSPEHACLWNEAQGLLLGGDQILPRISSNVSVFPTEPDADPLGDWLASLERMKALLPDELLVLPSHGEPFIGVQPRLDALIRGHHTALKRLERTLCQPSRAIDVFPALFARPVGDGVVGMATGEALAHLNYLEQRGRVSRTRDADGVDWWLATAQPRDIIDGETA</sequence>
<evidence type="ECO:0000259" key="1">
    <source>
        <dbReference type="SMART" id="SM00849"/>
    </source>
</evidence>
<dbReference type="Pfam" id="PF21221">
    <property type="entry name" value="B_lactamase-like_C"/>
    <property type="match status" value="1"/>
</dbReference>
<proteinExistence type="predicted"/>